<reference evidence="3 4" key="1">
    <citation type="submission" date="2018-08" db="EMBL/GenBank/DDBJ databases">
        <title>Recombination of ecologically and evolutionarily significant loci maintains genetic cohesion in the Pseudomonas syringae species complex.</title>
        <authorList>
            <person name="Dillon M."/>
            <person name="Thakur S."/>
            <person name="Almeida R.N.D."/>
            <person name="Weir B.S."/>
            <person name="Guttman D.S."/>
        </authorList>
    </citation>
    <scope>NUCLEOTIDE SEQUENCE [LARGE SCALE GENOMIC DNA]</scope>
    <source>
        <strain evidence="1 3">ICMP 15201</strain>
        <strain evidence="2 4">ICMP 15203</strain>
    </source>
</reference>
<dbReference type="EMBL" id="RBPJ01000286">
    <property type="protein sequence ID" value="RMN89091.1"/>
    <property type="molecule type" value="Genomic_DNA"/>
</dbReference>
<dbReference type="EMBL" id="RBPH01000072">
    <property type="protein sequence ID" value="RMN83485.1"/>
    <property type="molecule type" value="Genomic_DNA"/>
</dbReference>
<dbReference type="RefSeq" id="WP_007252612.1">
    <property type="nucleotide sequence ID" value="NZ_CP178532.1"/>
</dbReference>
<dbReference type="GeneID" id="64464239"/>
<evidence type="ECO:0000313" key="1">
    <source>
        <dbReference type="EMBL" id="RMN83485.1"/>
    </source>
</evidence>
<gene>
    <name evidence="2" type="ORF">ALQ51_102464</name>
    <name evidence="1" type="ORF">ALQ53_103896</name>
</gene>
<sequence length="296" mass="32681">MKSVEFSCLMWDKASGSLANEFQSAFFEEIVKCFSLANIETVDASDVVEALADDGLDGVIRLIPSDIELDILDEKLSTLIKSASGDVIKEYRSKIYKKCISLSRLSIGSETELKKLADQYLADLYIRTNDGSRPAKDMMPVCEEIGKSKLVREVSRRSEALSAIFRMPSLDGILVNHYGSVFSGVRQLMASACDPLIVDGEFSKELATDSSTDVYIVKMREAIFRSWVPQKTLIDCFSEMVDVWASARKGDAGWLWTLVGDGVAVEVLITYGHSTWNPKAGGGPVQVWSEGNLITY</sequence>
<dbReference type="Proteomes" id="UP000269335">
    <property type="component" value="Unassembled WGS sequence"/>
</dbReference>
<name>A0A3M3QYT8_PSECA</name>
<accession>A0A3M3QYT8</accession>
<evidence type="ECO:0000313" key="2">
    <source>
        <dbReference type="EMBL" id="RMN89091.1"/>
    </source>
</evidence>
<dbReference type="AlphaFoldDB" id="A0A3M3QYT8"/>
<organism evidence="2 4">
    <name type="scientific">Pseudomonas cannabina</name>
    <dbReference type="NCBI Taxonomy" id="86840"/>
    <lineage>
        <taxon>Bacteria</taxon>
        <taxon>Pseudomonadati</taxon>
        <taxon>Pseudomonadota</taxon>
        <taxon>Gammaproteobacteria</taxon>
        <taxon>Pseudomonadales</taxon>
        <taxon>Pseudomonadaceae</taxon>
        <taxon>Pseudomonas</taxon>
    </lineage>
</organism>
<proteinExistence type="predicted"/>
<evidence type="ECO:0000313" key="4">
    <source>
        <dbReference type="Proteomes" id="UP000270524"/>
    </source>
</evidence>
<evidence type="ECO:0000313" key="3">
    <source>
        <dbReference type="Proteomes" id="UP000269335"/>
    </source>
</evidence>
<comment type="caution">
    <text evidence="2">The sequence shown here is derived from an EMBL/GenBank/DDBJ whole genome shotgun (WGS) entry which is preliminary data.</text>
</comment>
<dbReference type="Proteomes" id="UP000270524">
    <property type="component" value="Unassembled WGS sequence"/>
</dbReference>
<protein>
    <submittedName>
        <fullName evidence="2">Uncharacterized protein</fullName>
    </submittedName>
</protein>